<feature type="transmembrane region" description="Helical" evidence="1">
    <location>
        <begin position="160"/>
        <end position="181"/>
    </location>
</feature>
<organism evidence="2 3">
    <name type="scientific">Nocardioides taihuensis</name>
    <dbReference type="NCBI Taxonomy" id="1835606"/>
    <lineage>
        <taxon>Bacteria</taxon>
        <taxon>Bacillati</taxon>
        <taxon>Actinomycetota</taxon>
        <taxon>Actinomycetes</taxon>
        <taxon>Propionibacteriales</taxon>
        <taxon>Nocardioidaceae</taxon>
        <taxon>Nocardioides</taxon>
    </lineage>
</organism>
<sequence>MNGLAGTGLLTRHFARRDRVIATVWVLVLAVLAFASAAATPGLYATEADRVRAATAINESGAIVALYGPVLDVTSEGELAMTKMTVLYAVFAAILFVVLVRRHTRVEEENGQTELVGGTAVGRDAPLAAAVTESVVVGLVLGLLVAVGNVAGGLPVAGSVAFGAAWFGTAVVAAGIAAVCAQLSASARTCAAYAAGTIAVLFLLRAVGDTTSAGWLSWLSPLGWNTQLRAYGDTRWWLLLAYVALAGVLVGVAAVLRSRRDLGSGLVASRPGPAEGSPRLRDVFSLAVVVHGWQLALWTLAVAVTGFLFGFIAPGIEDLLDSATAQQALDALGGEMIAAIMFVVAVVITCFGIVVVAHAGADEGSGRAEAVMATATSRAQWFGAVMAVALGGTAWLLVVSGAGLWIGYLGADGPDPSEVLVAALAWIPAAWVVVGLAALTFSWRSHWTVLAWAWPAFFLVVTLLGDLFTWPDWVLDLSPYSWVPHVPAEPWSWPSFLGLTSVALALCDAAWLRFRHRDIG</sequence>
<feature type="transmembrane region" description="Helical" evidence="1">
    <location>
        <begin position="336"/>
        <end position="360"/>
    </location>
</feature>
<name>A0ABW0BD65_9ACTN</name>
<comment type="caution">
    <text evidence="2">The sequence shown here is derived from an EMBL/GenBank/DDBJ whole genome shotgun (WGS) entry which is preliminary data.</text>
</comment>
<gene>
    <name evidence="2" type="ORF">ACFPGP_01140</name>
</gene>
<evidence type="ECO:0000256" key="1">
    <source>
        <dbReference type="SAM" id="Phobius"/>
    </source>
</evidence>
<accession>A0ABW0BD65</accession>
<keyword evidence="1" id="KW-0472">Membrane</keyword>
<dbReference type="RefSeq" id="WP_378585724.1">
    <property type="nucleotide sequence ID" value="NZ_JBHSKD010000002.1"/>
</dbReference>
<keyword evidence="1" id="KW-0812">Transmembrane</keyword>
<evidence type="ECO:0000313" key="2">
    <source>
        <dbReference type="EMBL" id="MFC5175254.1"/>
    </source>
</evidence>
<feature type="transmembrane region" description="Helical" evidence="1">
    <location>
        <begin position="491"/>
        <end position="512"/>
    </location>
</feature>
<reference evidence="3" key="1">
    <citation type="journal article" date="2019" name="Int. J. Syst. Evol. Microbiol.">
        <title>The Global Catalogue of Microorganisms (GCM) 10K type strain sequencing project: providing services to taxonomists for standard genome sequencing and annotation.</title>
        <authorList>
            <consortium name="The Broad Institute Genomics Platform"/>
            <consortium name="The Broad Institute Genome Sequencing Center for Infectious Disease"/>
            <person name="Wu L."/>
            <person name="Ma J."/>
        </authorList>
    </citation>
    <scope>NUCLEOTIDE SEQUENCE [LARGE SCALE GENOMIC DNA]</scope>
    <source>
        <strain evidence="3">DFY41</strain>
    </source>
</reference>
<feature type="transmembrane region" description="Helical" evidence="1">
    <location>
        <begin position="236"/>
        <end position="256"/>
    </location>
</feature>
<keyword evidence="1" id="KW-1133">Transmembrane helix</keyword>
<proteinExistence type="predicted"/>
<protein>
    <submittedName>
        <fullName evidence="2">ABC transporter permease</fullName>
    </submittedName>
</protein>
<keyword evidence="3" id="KW-1185">Reference proteome</keyword>
<feature type="transmembrane region" description="Helical" evidence="1">
    <location>
        <begin position="127"/>
        <end position="148"/>
    </location>
</feature>
<feature type="transmembrane region" description="Helical" evidence="1">
    <location>
        <begin position="295"/>
        <end position="316"/>
    </location>
</feature>
<feature type="transmembrane region" description="Helical" evidence="1">
    <location>
        <begin position="193"/>
        <end position="216"/>
    </location>
</feature>
<dbReference type="Proteomes" id="UP001596087">
    <property type="component" value="Unassembled WGS sequence"/>
</dbReference>
<evidence type="ECO:0000313" key="3">
    <source>
        <dbReference type="Proteomes" id="UP001596087"/>
    </source>
</evidence>
<feature type="transmembrane region" description="Helical" evidence="1">
    <location>
        <begin position="420"/>
        <end position="442"/>
    </location>
</feature>
<feature type="transmembrane region" description="Helical" evidence="1">
    <location>
        <begin position="449"/>
        <end position="471"/>
    </location>
</feature>
<feature type="transmembrane region" description="Helical" evidence="1">
    <location>
        <begin position="20"/>
        <end position="39"/>
    </location>
</feature>
<feature type="transmembrane region" description="Helical" evidence="1">
    <location>
        <begin position="80"/>
        <end position="100"/>
    </location>
</feature>
<feature type="transmembrane region" description="Helical" evidence="1">
    <location>
        <begin position="381"/>
        <end position="408"/>
    </location>
</feature>
<dbReference type="EMBL" id="JBHSKD010000002">
    <property type="protein sequence ID" value="MFC5175254.1"/>
    <property type="molecule type" value="Genomic_DNA"/>
</dbReference>